<keyword evidence="2" id="KW-1185">Reference proteome</keyword>
<dbReference type="EMBL" id="JBHUNA010000003">
    <property type="protein sequence ID" value="MFD2759801.1"/>
    <property type="molecule type" value="Genomic_DNA"/>
</dbReference>
<gene>
    <name evidence="1" type="ORF">ACFSUO_02205</name>
</gene>
<dbReference type="Proteomes" id="UP001597502">
    <property type="component" value="Unassembled WGS sequence"/>
</dbReference>
<comment type="caution">
    <text evidence="1">The sequence shown here is derived from an EMBL/GenBank/DDBJ whole genome shotgun (WGS) entry which is preliminary data.</text>
</comment>
<dbReference type="RefSeq" id="WP_382390630.1">
    <property type="nucleotide sequence ID" value="NZ_JBHUNA010000003.1"/>
</dbReference>
<organism evidence="1 2">
    <name type="scientific">Lentibacillus juripiscarius</name>
    <dbReference type="NCBI Taxonomy" id="257446"/>
    <lineage>
        <taxon>Bacteria</taxon>
        <taxon>Bacillati</taxon>
        <taxon>Bacillota</taxon>
        <taxon>Bacilli</taxon>
        <taxon>Bacillales</taxon>
        <taxon>Bacillaceae</taxon>
        <taxon>Lentibacillus</taxon>
    </lineage>
</organism>
<proteinExistence type="predicted"/>
<evidence type="ECO:0000313" key="2">
    <source>
        <dbReference type="Proteomes" id="UP001597502"/>
    </source>
</evidence>
<accession>A0ABW5V2Y1</accession>
<sequence>MGKRPGMMKSLMAIGAAGAAAYGIRKGVQNGTFQRMPQAVSNMMNNGGGQMQNAVKQMQPAGTNQLANQMQNMAGTQNKQEQMGYRRNSQ</sequence>
<evidence type="ECO:0000313" key="1">
    <source>
        <dbReference type="EMBL" id="MFD2759801.1"/>
    </source>
</evidence>
<name>A0ABW5V2Y1_9BACI</name>
<reference evidence="2" key="1">
    <citation type="journal article" date="2019" name="Int. J. Syst. Evol. Microbiol.">
        <title>The Global Catalogue of Microorganisms (GCM) 10K type strain sequencing project: providing services to taxonomists for standard genome sequencing and annotation.</title>
        <authorList>
            <consortium name="The Broad Institute Genomics Platform"/>
            <consortium name="The Broad Institute Genome Sequencing Center for Infectious Disease"/>
            <person name="Wu L."/>
            <person name="Ma J."/>
        </authorList>
    </citation>
    <scope>NUCLEOTIDE SEQUENCE [LARGE SCALE GENOMIC DNA]</scope>
    <source>
        <strain evidence="2">TISTR 1535</strain>
    </source>
</reference>
<protein>
    <submittedName>
        <fullName evidence="1">Uncharacterized protein</fullName>
    </submittedName>
</protein>